<dbReference type="RefSeq" id="WP_117611183.1">
    <property type="nucleotide sequence ID" value="NZ_CP103094.1"/>
</dbReference>
<keyword evidence="7" id="KW-1185">Reference proteome</keyword>
<accession>A0A7J5NXV4</accession>
<evidence type="ECO:0000256" key="5">
    <source>
        <dbReference type="SAM" id="Phobius"/>
    </source>
</evidence>
<keyword evidence="3 5" id="KW-1133">Transmembrane helix</keyword>
<organism evidence="6 7">
    <name type="scientific">Bacteroides xylanisolvens</name>
    <dbReference type="NCBI Taxonomy" id="371601"/>
    <lineage>
        <taxon>Bacteria</taxon>
        <taxon>Pseudomonadati</taxon>
        <taxon>Bacteroidota</taxon>
        <taxon>Bacteroidia</taxon>
        <taxon>Bacteroidales</taxon>
        <taxon>Bacteroidaceae</taxon>
        <taxon>Bacteroides</taxon>
    </lineage>
</organism>
<comment type="subcellular location">
    <subcellularLocation>
        <location evidence="1">Membrane</location>
        <topology evidence="1">Multi-pass membrane protein</topology>
    </subcellularLocation>
</comment>
<reference evidence="6 7" key="1">
    <citation type="journal article" date="2019" name="Nat. Med.">
        <title>A library of human gut bacterial isolates paired with longitudinal multiomics data enables mechanistic microbiome research.</title>
        <authorList>
            <person name="Poyet M."/>
            <person name="Groussin M."/>
            <person name="Gibbons S.M."/>
            <person name="Avila-Pacheco J."/>
            <person name="Jiang X."/>
            <person name="Kearney S.M."/>
            <person name="Perrotta A.R."/>
            <person name="Berdy B."/>
            <person name="Zhao S."/>
            <person name="Lieberman T.D."/>
            <person name="Swanson P.K."/>
            <person name="Smith M."/>
            <person name="Roesemann S."/>
            <person name="Alexander J.E."/>
            <person name="Rich S.A."/>
            <person name="Livny J."/>
            <person name="Vlamakis H."/>
            <person name="Clish C."/>
            <person name="Bullock K."/>
            <person name="Deik A."/>
            <person name="Scott J."/>
            <person name="Pierce K.A."/>
            <person name="Xavier R.J."/>
            <person name="Alm E.J."/>
        </authorList>
    </citation>
    <scope>NUCLEOTIDE SEQUENCE [LARGE SCALE GENOMIC DNA]</scope>
    <source>
        <strain evidence="6 7">BIOML-A74</strain>
    </source>
</reference>
<protein>
    <recommendedName>
        <fullName evidence="8">Holin</fullName>
    </recommendedName>
</protein>
<proteinExistence type="predicted"/>
<evidence type="ECO:0008006" key="8">
    <source>
        <dbReference type="Google" id="ProtNLM"/>
    </source>
</evidence>
<evidence type="ECO:0000256" key="4">
    <source>
        <dbReference type="ARBA" id="ARBA00023136"/>
    </source>
</evidence>
<gene>
    <name evidence="6" type="ORF">GA574_20445</name>
</gene>
<dbReference type="GO" id="GO:0016020">
    <property type="term" value="C:membrane"/>
    <property type="evidence" value="ECO:0007669"/>
    <property type="project" value="UniProtKB-SubCell"/>
</dbReference>
<keyword evidence="4 5" id="KW-0472">Membrane</keyword>
<dbReference type="Pfam" id="PF05105">
    <property type="entry name" value="Phage_holin_4_1"/>
    <property type="match status" value="1"/>
</dbReference>
<feature type="transmembrane region" description="Helical" evidence="5">
    <location>
        <begin position="29"/>
        <end position="48"/>
    </location>
</feature>
<evidence type="ECO:0000313" key="7">
    <source>
        <dbReference type="Proteomes" id="UP000435059"/>
    </source>
</evidence>
<comment type="caution">
    <text evidence="6">The sequence shown here is derived from an EMBL/GenBank/DDBJ whole genome shotgun (WGS) entry which is preliminary data.</text>
</comment>
<evidence type="ECO:0000256" key="2">
    <source>
        <dbReference type="ARBA" id="ARBA00022692"/>
    </source>
</evidence>
<evidence type="ECO:0000313" key="6">
    <source>
        <dbReference type="EMBL" id="KAB6083258.1"/>
    </source>
</evidence>
<evidence type="ECO:0000256" key="1">
    <source>
        <dbReference type="ARBA" id="ARBA00004141"/>
    </source>
</evidence>
<dbReference type="InterPro" id="IPR006480">
    <property type="entry name" value="Phage_holin_4_1"/>
</dbReference>
<feature type="transmembrane region" description="Helical" evidence="5">
    <location>
        <begin position="84"/>
        <end position="102"/>
    </location>
</feature>
<keyword evidence="2 5" id="KW-0812">Transmembrane</keyword>
<name>A0A7J5NXV4_9BACE</name>
<feature type="transmembrane region" description="Helical" evidence="5">
    <location>
        <begin position="60"/>
        <end position="78"/>
    </location>
</feature>
<evidence type="ECO:0000256" key="3">
    <source>
        <dbReference type="ARBA" id="ARBA00022989"/>
    </source>
</evidence>
<sequence>MDYFKNLLIGLVTGIAAYLNPISGEIKSLIAVFALNFICGLLTALLINHESFSFKKAWRCIVEATIFFALVSCIYFIGEHKGNPEGALQCVSFITYSVFYFYGVNILRNIKEILPNSSNGHKVVAFLHYVLSVEFIKNIPYLTNYLQKGDTK</sequence>
<dbReference type="Proteomes" id="UP000435059">
    <property type="component" value="Unassembled WGS sequence"/>
</dbReference>
<dbReference type="EMBL" id="WDES01000043">
    <property type="protein sequence ID" value="KAB6083258.1"/>
    <property type="molecule type" value="Genomic_DNA"/>
</dbReference>
<dbReference type="AlphaFoldDB" id="A0A7J5NXV4"/>